<reference evidence="6" key="1">
    <citation type="submission" date="2016-03" db="EMBL/GenBank/DDBJ databases">
        <authorList>
            <person name="Ploux O."/>
        </authorList>
    </citation>
    <scope>NUCLEOTIDE SEQUENCE</scope>
    <source>
        <strain evidence="6">UC10</strain>
    </source>
</reference>
<dbReference type="PANTHER" id="PTHR43847">
    <property type="entry name" value="BLL3993 PROTEIN"/>
    <property type="match status" value="1"/>
</dbReference>
<dbReference type="InterPro" id="IPR007318">
    <property type="entry name" value="Phopholipid_MeTrfase"/>
</dbReference>
<dbReference type="Pfam" id="PF04191">
    <property type="entry name" value="PEMT"/>
    <property type="match status" value="1"/>
</dbReference>
<proteinExistence type="predicted"/>
<comment type="subcellular location">
    <subcellularLocation>
        <location evidence="1">Endomembrane system</location>
        <topology evidence="1">Multi-pass membrane protein</topology>
    </subcellularLocation>
</comment>
<keyword evidence="4 5" id="KW-0472">Membrane</keyword>
<evidence type="ECO:0000256" key="1">
    <source>
        <dbReference type="ARBA" id="ARBA00004127"/>
    </source>
</evidence>
<dbReference type="AlphaFoldDB" id="A0A1Y5PI46"/>
<feature type="transmembrane region" description="Helical" evidence="5">
    <location>
        <begin position="32"/>
        <end position="54"/>
    </location>
</feature>
<dbReference type="GO" id="GO:0032259">
    <property type="term" value="P:methylation"/>
    <property type="evidence" value="ECO:0007669"/>
    <property type="project" value="UniProtKB-KW"/>
</dbReference>
<keyword evidence="6" id="KW-0489">Methyltransferase</keyword>
<organism evidence="6">
    <name type="scientific">uncultured Mycobacterium sp</name>
    <dbReference type="NCBI Taxonomy" id="171292"/>
    <lineage>
        <taxon>Bacteria</taxon>
        <taxon>Bacillati</taxon>
        <taxon>Actinomycetota</taxon>
        <taxon>Actinomycetes</taxon>
        <taxon>Mycobacteriales</taxon>
        <taxon>Mycobacteriaceae</taxon>
        <taxon>Mycobacterium</taxon>
        <taxon>environmental samples</taxon>
    </lineage>
</organism>
<dbReference type="EMBL" id="FLQS01000017">
    <property type="protein sequence ID" value="SBS75588.1"/>
    <property type="molecule type" value="Genomic_DNA"/>
</dbReference>
<dbReference type="GO" id="GO:0008168">
    <property type="term" value="F:methyltransferase activity"/>
    <property type="evidence" value="ECO:0007669"/>
    <property type="project" value="UniProtKB-KW"/>
</dbReference>
<evidence type="ECO:0000313" key="6">
    <source>
        <dbReference type="EMBL" id="SBS75588.1"/>
    </source>
</evidence>
<dbReference type="PANTHER" id="PTHR43847:SF1">
    <property type="entry name" value="BLL3993 PROTEIN"/>
    <property type="match status" value="1"/>
</dbReference>
<keyword evidence="2 5" id="KW-0812">Transmembrane</keyword>
<feature type="transmembrane region" description="Helical" evidence="5">
    <location>
        <begin position="165"/>
        <end position="191"/>
    </location>
</feature>
<protein>
    <submittedName>
        <fullName evidence="6">Isoprenylcysteine carboxyl methyltransferase</fullName>
    </submittedName>
</protein>
<keyword evidence="3 5" id="KW-1133">Transmembrane helix</keyword>
<dbReference type="Gene3D" id="1.20.120.1630">
    <property type="match status" value="1"/>
</dbReference>
<evidence type="ECO:0000313" key="7">
    <source>
        <dbReference type="EMBL" id="SBS75682.1"/>
    </source>
</evidence>
<evidence type="ECO:0000256" key="3">
    <source>
        <dbReference type="ARBA" id="ARBA00022989"/>
    </source>
</evidence>
<dbReference type="EMBL" id="FLQS01000019">
    <property type="protein sequence ID" value="SBS75682.1"/>
    <property type="molecule type" value="Genomic_DNA"/>
</dbReference>
<gene>
    <name evidence="6" type="ORF">MHPYR_240048</name>
    <name evidence="7" type="ORF">MHPYR_260009</name>
</gene>
<evidence type="ECO:0000256" key="2">
    <source>
        <dbReference type="ARBA" id="ARBA00022692"/>
    </source>
</evidence>
<keyword evidence="6" id="KW-0808">Transferase</keyword>
<dbReference type="InterPro" id="IPR052527">
    <property type="entry name" value="Metal_cation-efflux_comp"/>
</dbReference>
<sequence>MTAVLKVLVSGLIQLVVIGTVLFATAGTLDYWQAWVFLAVFAASAWLPSVYLQLTNPAAMQRRMRGGPVAEARPVQKIVMAGLYLSLAAMCVVGGLDHRFGWSSVPAALCLAGNVLVAAGLAVVVLVVVQNNYASTTVQVAADQKVVSSGLYGLVRHPMYTGNMIMLVGLPLALGSYWGLVFVLPGVAVLASRIRDEEKLLADELRGYRDYTQTVRSRLVPGVW</sequence>
<feature type="transmembrane region" description="Helical" evidence="5">
    <location>
        <begin position="75"/>
        <end position="96"/>
    </location>
</feature>
<feature type="transmembrane region" description="Helical" evidence="5">
    <location>
        <begin position="7"/>
        <end position="26"/>
    </location>
</feature>
<accession>A0A1Y5PI46</accession>
<feature type="transmembrane region" description="Helical" evidence="5">
    <location>
        <begin position="102"/>
        <end position="129"/>
    </location>
</feature>
<dbReference type="GO" id="GO:0012505">
    <property type="term" value="C:endomembrane system"/>
    <property type="evidence" value="ECO:0007669"/>
    <property type="project" value="UniProtKB-SubCell"/>
</dbReference>
<evidence type="ECO:0000256" key="5">
    <source>
        <dbReference type="SAM" id="Phobius"/>
    </source>
</evidence>
<evidence type="ECO:0000256" key="4">
    <source>
        <dbReference type="ARBA" id="ARBA00023136"/>
    </source>
</evidence>
<name>A0A1Y5PI46_9MYCO</name>